<reference evidence="2" key="1">
    <citation type="submission" date="2022-04" db="EMBL/GenBank/DDBJ databases">
        <title>Carnegiea gigantea Genome sequencing and assembly v2.</title>
        <authorList>
            <person name="Copetti D."/>
            <person name="Sanderson M.J."/>
            <person name="Burquez A."/>
            <person name="Wojciechowski M.F."/>
        </authorList>
    </citation>
    <scope>NUCLEOTIDE SEQUENCE</scope>
    <source>
        <strain evidence="2">SGP5-SGP5p</strain>
        <tissue evidence="2">Aerial part</tissue>
    </source>
</reference>
<name>A0A9Q1QKI7_9CARY</name>
<dbReference type="Proteomes" id="UP001153076">
    <property type="component" value="Unassembled WGS sequence"/>
</dbReference>
<dbReference type="EMBL" id="JAKOGI010000073">
    <property type="protein sequence ID" value="KAJ8445662.1"/>
    <property type="molecule type" value="Genomic_DNA"/>
</dbReference>
<dbReference type="Pfam" id="PF26138">
    <property type="entry name" value="DUF8040"/>
    <property type="match status" value="1"/>
</dbReference>
<dbReference type="InterPro" id="IPR058353">
    <property type="entry name" value="DUF8040"/>
</dbReference>
<keyword evidence="3" id="KW-1185">Reference proteome</keyword>
<feature type="domain" description="DUF8040" evidence="1">
    <location>
        <begin position="76"/>
        <end position="124"/>
    </location>
</feature>
<protein>
    <recommendedName>
        <fullName evidence="1">DUF8040 domain-containing protein</fullName>
    </recommendedName>
</protein>
<evidence type="ECO:0000259" key="1">
    <source>
        <dbReference type="Pfam" id="PF26138"/>
    </source>
</evidence>
<evidence type="ECO:0000313" key="2">
    <source>
        <dbReference type="EMBL" id="KAJ8445662.1"/>
    </source>
</evidence>
<comment type="caution">
    <text evidence="2">The sequence shown here is derived from an EMBL/GenBank/DDBJ whole genome shotgun (WGS) entry which is preliminary data.</text>
</comment>
<organism evidence="2 3">
    <name type="scientific">Carnegiea gigantea</name>
    <dbReference type="NCBI Taxonomy" id="171969"/>
    <lineage>
        <taxon>Eukaryota</taxon>
        <taxon>Viridiplantae</taxon>
        <taxon>Streptophyta</taxon>
        <taxon>Embryophyta</taxon>
        <taxon>Tracheophyta</taxon>
        <taxon>Spermatophyta</taxon>
        <taxon>Magnoliopsida</taxon>
        <taxon>eudicotyledons</taxon>
        <taxon>Gunneridae</taxon>
        <taxon>Pentapetalae</taxon>
        <taxon>Caryophyllales</taxon>
        <taxon>Cactineae</taxon>
        <taxon>Cactaceae</taxon>
        <taxon>Cactoideae</taxon>
        <taxon>Echinocereeae</taxon>
        <taxon>Carnegiea</taxon>
    </lineage>
</organism>
<proteinExistence type="predicted"/>
<accession>A0A9Q1QKI7</accession>
<sequence>MENHHEQMNRLERFTASIIALYKLQTLLSTAQRIPMRVGGEDGGTIYTSDDNWPPKPMSRAVETSKRFVYIISSHNIRFIEVAEQVRICLYILSRGASYRQTVERFQNSISTISKYFLEALEAQVTLSVDVLRPYHSLEAVSPEISNNGCYHPFFRYIILLLCTSC</sequence>
<evidence type="ECO:0000313" key="3">
    <source>
        <dbReference type="Proteomes" id="UP001153076"/>
    </source>
</evidence>
<gene>
    <name evidence="2" type="ORF">Cgig2_007138</name>
</gene>
<dbReference type="AlphaFoldDB" id="A0A9Q1QKI7"/>
<dbReference type="OrthoDB" id="1681765at2759"/>